<dbReference type="EMBL" id="FUZT01000003">
    <property type="protein sequence ID" value="SKC57230.1"/>
    <property type="molecule type" value="Genomic_DNA"/>
</dbReference>
<dbReference type="AlphaFoldDB" id="A0A1T5K111"/>
<feature type="chain" id="PRO_5011984474" description="Lipoprotein" evidence="1">
    <location>
        <begin position="24"/>
        <end position="134"/>
    </location>
</feature>
<organism evidence="2 3">
    <name type="scientific">Maledivibacter halophilus</name>
    <dbReference type="NCBI Taxonomy" id="36842"/>
    <lineage>
        <taxon>Bacteria</taxon>
        <taxon>Bacillati</taxon>
        <taxon>Bacillota</taxon>
        <taxon>Clostridia</taxon>
        <taxon>Peptostreptococcales</taxon>
        <taxon>Caminicellaceae</taxon>
        <taxon>Maledivibacter</taxon>
    </lineage>
</organism>
<keyword evidence="3" id="KW-1185">Reference proteome</keyword>
<proteinExistence type="predicted"/>
<name>A0A1T5K111_9FIRM</name>
<keyword evidence="1" id="KW-0732">Signal</keyword>
<sequence>MKKKRLSITILLSLIGLLSISCAPNIEEKYPQIGQYKSDLKELYNEIETKYAENPTPEDWDTFSQDWVPRLTRAAMEDLNGDVPEEAQGKVSQLNDTKNNLMYLWNQYNNKITGKNFKEETVKELKESIEKSLK</sequence>
<evidence type="ECO:0008006" key="4">
    <source>
        <dbReference type="Google" id="ProtNLM"/>
    </source>
</evidence>
<feature type="signal peptide" evidence="1">
    <location>
        <begin position="1"/>
        <end position="23"/>
    </location>
</feature>
<reference evidence="2 3" key="1">
    <citation type="submission" date="2017-02" db="EMBL/GenBank/DDBJ databases">
        <authorList>
            <person name="Peterson S.W."/>
        </authorList>
    </citation>
    <scope>NUCLEOTIDE SEQUENCE [LARGE SCALE GENOMIC DNA]</scope>
    <source>
        <strain evidence="2 3">M1</strain>
    </source>
</reference>
<gene>
    <name evidence="2" type="ORF">SAMN02194393_01524</name>
</gene>
<accession>A0A1T5K111</accession>
<protein>
    <recommendedName>
        <fullName evidence="4">Lipoprotein</fullName>
    </recommendedName>
</protein>
<dbReference type="PROSITE" id="PS51257">
    <property type="entry name" value="PROKAR_LIPOPROTEIN"/>
    <property type="match status" value="1"/>
</dbReference>
<evidence type="ECO:0000256" key="1">
    <source>
        <dbReference type="SAM" id="SignalP"/>
    </source>
</evidence>
<evidence type="ECO:0000313" key="3">
    <source>
        <dbReference type="Proteomes" id="UP000190285"/>
    </source>
</evidence>
<dbReference type="Proteomes" id="UP000190285">
    <property type="component" value="Unassembled WGS sequence"/>
</dbReference>
<dbReference type="RefSeq" id="WP_079490587.1">
    <property type="nucleotide sequence ID" value="NZ_FUZT01000003.1"/>
</dbReference>
<evidence type="ECO:0000313" key="2">
    <source>
        <dbReference type="EMBL" id="SKC57230.1"/>
    </source>
</evidence>